<evidence type="ECO:0000256" key="9">
    <source>
        <dbReference type="ARBA" id="ARBA00022734"/>
    </source>
</evidence>
<proteinExistence type="inferred from homology"/>
<organism evidence="19 20">
    <name type="scientific">Fasciola hepatica</name>
    <name type="common">Liver fluke</name>
    <dbReference type="NCBI Taxonomy" id="6192"/>
    <lineage>
        <taxon>Eukaryota</taxon>
        <taxon>Metazoa</taxon>
        <taxon>Spiralia</taxon>
        <taxon>Lophotrochozoa</taxon>
        <taxon>Platyhelminthes</taxon>
        <taxon>Trematoda</taxon>
        <taxon>Digenea</taxon>
        <taxon>Plagiorchiida</taxon>
        <taxon>Echinostomata</taxon>
        <taxon>Echinostomatoidea</taxon>
        <taxon>Fasciolidae</taxon>
        <taxon>Fasciola</taxon>
    </lineage>
</organism>
<evidence type="ECO:0000256" key="2">
    <source>
        <dbReference type="ARBA" id="ARBA00004323"/>
    </source>
</evidence>
<dbReference type="FunFam" id="3.90.550.10:FF:000021">
    <property type="entry name" value="Polypeptide N-acetylgalactosaminyltransferase"/>
    <property type="match status" value="1"/>
</dbReference>
<evidence type="ECO:0000256" key="11">
    <source>
        <dbReference type="ARBA" id="ARBA00022989"/>
    </source>
</evidence>
<feature type="region of interest" description="Disordered" evidence="17">
    <location>
        <begin position="106"/>
        <end position="174"/>
    </location>
</feature>
<keyword evidence="15 16" id="KW-0464">Manganese</keyword>
<keyword evidence="7 16" id="KW-0812">Transmembrane</keyword>
<keyword evidence="9 16" id="KW-0430">Lectin</keyword>
<dbReference type="Pfam" id="PF00535">
    <property type="entry name" value="Glycos_transf_2"/>
    <property type="match status" value="1"/>
</dbReference>
<dbReference type="GO" id="GO:0000139">
    <property type="term" value="C:Golgi membrane"/>
    <property type="evidence" value="ECO:0007669"/>
    <property type="project" value="UniProtKB-SubCell"/>
</dbReference>
<evidence type="ECO:0000256" key="10">
    <source>
        <dbReference type="ARBA" id="ARBA00022968"/>
    </source>
</evidence>
<feature type="domain" description="Ricin B lectin" evidence="18">
    <location>
        <begin position="530"/>
        <end position="647"/>
    </location>
</feature>
<keyword evidence="11 16" id="KW-1133">Transmembrane helix</keyword>
<dbReference type="InterPro" id="IPR001173">
    <property type="entry name" value="Glyco_trans_2-like"/>
</dbReference>
<keyword evidence="12 16" id="KW-0333">Golgi apparatus</keyword>
<dbReference type="PROSITE" id="PS50231">
    <property type="entry name" value="RICIN_B_LECTIN"/>
    <property type="match status" value="1"/>
</dbReference>
<dbReference type="EMBL" id="JXXN02002076">
    <property type="protein sequence ID" value="THD23572.1"/>
    <property type="molecule type" value="Genomic_DNA"/>
</dbReference>
<dbReference type="Pfam" id="PF00652">
    <property type="entry name" value="Ricin_B_lectin"/>
    <property type="match status" value="2"/>
</dbReference>
<dbReference type="GO" id="GO:0004653">
    <property type="term" value="F:polypeptide N-acetylgalactosaminyltransferase activity"/>
    <property type="evidence" value="ECO:0007669"/>
    <property type="project" value="TreeGrafter"/>
</dbReference>
<sequence>MARSLLRKRKTIVIFMLTIPSIFLIWTFIAQSQVPAPPAAPSRKSFDRQNFRKSKFQLHVDQKIPEFPKVDEIHEEQKAAEPPKAPDVPRPSQSFVSVQIFPSAEKPDKLIKPDNGGPLQMKPPVLPSKLNQSSGQLHPSSPPPKSDVNSVGPGESGKPFLIKKDSLSPDERREYDQGWEHHAFSQYASDRISVRRYMPDIRDEGCRAQQFRSDLPKTAVIICFHNEAWSTLLRSVHSVIDTSPPGLIAEIILVDDFSDFDFLKEPLENYMKQLGIVKIVRTNVRTGLIRARLVGAHASTAEVLTFLDSHIECTPGWLEPLLDRIKSNYTNVVTPVIEIINTEDFSMGITRSKDVQVGGFGWGLTFTWHMPPSRDRDRPGAPYSPIRSPTMAGGLFSIHRDFFKLLGEYDAGMEVWGGENLELSFKTWMCGGTLETVVCSHIGHLFRSRSPYKWVSNFTNPLRRNSIRLAEVWMDDYRGFYYEQFNNELGDFGNVSDRKAIREKLKCHDFQWYLDNVYPELFLPSRALASGDIESYSDSVCLDAPTDAKDQSNVVRTLRCHRQRGNQFWLLSEAGEIRRDDRCFDSGVRPKSLGLFDCHGLGGNQRFTYEQDETIRHGDQCVEYDGLDKPIVFKPCDGSVRQKWKFNRKPYKPKISASSS</sequence>
<evidence type="ECO:0000256" key="7">
    <source>
        <dbReference type="ARBA" id="ARBA00022692"/>
    </source>
</evidence>
<evidence type="ECO:0000313" key="20">
    <source>
        <dbReference type="Proteomes" id="UP000230066"/>
    </source>
</evidence>
<comment type="subcellular location">
    <subcellularLocation>
        <location evidence="2 16">Golgi apparatus membrane</location>
        <topology evidence="2 16">Single-pass type II membrane protein</topology>
    </subcellularLocation>
</comment>
<dbReference type="InterPro" id="IPR000772">
    <property type="entry name" value="Ricin_B_lectin"/>
</dbReference>
<evidence type="ECO:0000256" key="5">
    <source>
        <dbReference type="ARBA" id="ARBA00022676"/>
    </source>
</evidence>
<comment type="caution">
    <text evidence="19">The sequence shown here is derived from an EMBL/GenBank/DDBJ whole genome shotgun (WGS) entry which is preliminary data.</text>
</comment>
<dbReference type="InterPro" id="IPR029044">
    <property type="entry name" value="Nucleotide-diphossugar_trans"/>
</dbReference>
<dbReference type="PANTHER" id="PTHR11675:SF131">
    <property type="entry name" value="POLYPEPTIDE N-ACETYLGALACTOSAMINYLTRANSFERASE 9-RELATED"/>
    <property type="match status" value="1"/>
</dbReference>
<evidence type="ECO:0000256" key="14">
    <source>
        <dbReference type="ARBA" id="ARBA00023157"/>
    </source>
</evidence>
<feature type="compositionally biased region" description="Polar residues" evidence="17">
    <location>
        <begin position="129"/>
        <end position="139"/>
    </location>
</feature>
<comment type="similarity">
    <text evidence="4 16">Belongs to the glycosyltransferase 2 family. GalNAc-T subfamily.</text>
</comment>
<evidence type="ECO:0000256" key="13">
    <source>
        <dbReference type="ARBA" id="ARBA00023136"/>
    </source>
</evidence>
<evidence type="ECO:0000313" key="19">
    <source>
        <dbReference type="EMBL" id="THD23572.1"/>
    </source>
</evidence>
<dbReference type="GO" id="GO:0030246">
    <property type="term" value="F:carbohydrate binding"/>
    <property type="evidence" value="ECO:0007669"/>
    <property type="project" value="UniProtKB-KW"/>
</dbReference>
<dbReference type="Gene3D" id="2.80.10.50">
    <property type="match status" value="2"/>
</dbReference>
<evidence type="ECO:0000256" key="1">
    <source>
        <dbReference type="ARBA" id="ARBA00001936"/>
    </source>
</evidence>
<feature type="compositionally biased region" description="Basic and acidic residues" evidence="17">
    <location>
        <begin position="162"/>
        <end position="174"/>
    </location>
</feature>
<dbReference type="Proteomes" id="UP000230066">
    <property type="component" value="Unassembled WGS sequence"/>
</dbReference>
<reference evidence="19" key="1">
    <citation type="submission" date="2019-03" db="EMBL/GenBank/DDBJ databases">
        <title>Improved annotation for the trematode Fasciola hepatica.</title>
        <authorList>
            <person name="Choi Y.-J."/>
            <person name="Martin J."/>
            <person name="Mitreva M."/>
        </authorList>
    </citation>
    <scope>NUCLEOTIDE SEQUENCE [LARGE SCALE GENOMIC DNA]</scope>
</reference>
<keyword evidence="5 16" id="KW-0328">Glycosyltransferase</keyword>
<dbReference type="CDD" id="cd02510">
    <property type="entry name" value="pp-GalNAc-T"/>
    <property type="match status" value="1"/>
</dbReference>
<dbReference type="Gene3D" id="3.90.550.10">
    <property type="entry name" value="Spore Coat Polysaccharide Biosynthesis Protein SpsA, Chain A"/>
    <property type="match status" value="1"/>
</dbReference>
<dbReference type="GO" id="GO:0046872">
    <property type="term" value="F:metal ion binding"/>
    <property type="evidence" value="ECO:0007669"/>
    <property type="project" value="UniProtKB-KW"/>
</dbReference>
<keyword evidence="14 16" id="KW-1015">Disulfide bond</keyword>
<dbReference type="PANTHER" id="PTHR11675">
    <property type="entry name" value="N-ACETYLGALACTOSAMINYLTRANSFERASE"/>
    <property type="match status" value="1"/>
</dbReference>
<keyword evidence="8" id="KW-0479">Metal-binding</keyword>
<evidence type="ECO:0000256" key="3">
    <source>
        <dbReference type="ARBA" id="ARBA00004922"/>
    </source>
</evidence>
<feature type="region of interest" description="Disordered" evidence="17">
    <location>
        <begin position="74"/>
        <end position="93"/>
    </location>
</feature>
<feature type="transmembrane region" description="Helical" evidence="16">
    <location>
        <begin position="12"/>
        <end position="29"/>
    </location>
</feature>
<comment type="cofactor">
    <cofactor evidence="1 16">
        <name>Mn(2+)</name>
        <dbReference type="ChEBI" id="CHEBI:29035"/>
    </cofactor>
</comment>
<dbReference type="SUPFAM" id="SSF50370">
    <property type="entry name" value="Ricin B-like lectins"/>
    <property type="match status" value="1"/>
</dbReference>
<dbReference type="CDD" id="cd23462">
    <property type="entry name" value="beta-trefoil_Ricin_Pgant9-like"/>
    <property type="match status" value="1"/>
</dbReference>
<dbReference type="AlphaFoldDB" id="A0A4E0RY56"/>
<dbReference type="SMART" id="SM00458">
    <property type="entry name" value="RICIN"/>
    <property type="match status" value="1"/>
</dbReference>
<dbReference type="InterPro" id="IPR035992">
    <property type="entry name" value="Ricin_B-like_lectins"/>
</dbReference>
<protein>
    <recommendedName>
        <fullName evidence="16">Polypeptide N-acetylgalactosaminyltransferase</fullName>
        <ecNumber evidence="16">2.4.1.-</ecNumber>
    </recommendedName>
    <alternativeName>
        <fullName evidence="16">Protein-UDP acetylgalactosaminyltransferase</fullName>
    </alternativeName>
</protein>
<evidence type="ECO:0000259" key="18">
    <source>
        <dbReference type="SMART" id="SM00458"/>
    </source>
</evidence>
<dbReference type="SUPFAM" id="SSF53448">
    <property type="entry name" value="Nucleotide-diphospho-sugar transferases"/>
    <property type="match status" value="1"/>
</dbReference>
<keyword evidence="13 16" id="KW-0472">Membrane</keyword>
<evidence type="ECO:0000256" key="12">
    <source>
        <dbReference type="ARBA" id="ARBA00023034"/>
    </source>
</evidence>
<evidence type="ECO:0000256" key="4">
    <source>
        <dbReference type="ARBA" id="ARBA00005680"/>
    </source>
</evidence>
<dbReference type="EC" id="2.4.1.-" evidence="16"/>
<evidence type="ECO:0000256" key="16">
    <source>
        <dbReference type="RuleBase" id="RU361242"/>
    </source>
</evidence>
<dbReference type="GO" id="GO:0006493">
    <property type="term" value="P:protein O-linked glycosylation"/>
    <property type="evidence" value="ECO:0007669"/>
    <property type="project" value="TreeGrafter"/>
</dbReference>
<keyword evidence="6 16" id="KW-0808">Transferase</keyword>
<name>A0A4E0RY56_FASHE</name>
<comment type="pathway">
    <text evidence="3 16">Protein modification; protein glycosylation.</text>
</comment>
<keyword evidence="10" id="KW-0735">Signal-anchor</keyword>
<dbReference type="InterPro" id="IPR045885">
    <property type="entry name" value="GalNAc-T"/>
</dbReference>
<evidence type="ECO:0000256" key="6">
    <source>
        <dbReference type="ARBA" id="ARBA00022679"/>
    </source>
</evidence>
<accession>A0A4E0RY56</accession>
<keyword evidence="20" id="KW-1185">Reference proteome</keyword>
<evidence type="ECO:0000256" key="17">
    <source>
        <dbReference type="SAM" id="MobiDB-lite"/>
    </source>
</evidence>
<gene>
    <name evidence="19" type="ORF">D915_005477</name>
</gene>
<evidence type="ECO:0000256" key="8">
    <source>
        <dbReference type="ARBA" id="ARBA00022723"/>
    </source>
</evidence>
<dbReference type="UniPathway" id="UPA00378"/>
<evidence type="ECO:0000256" key="15">
    <source>
        <dbReference type="ARBA" id="ARBA00023211"/>
    </source>
</evidence>